<feature type="repeat" description="WD" evidence="3">
    <location>
        <begin position="1200"/>
        <end position="1227"/>
    </location>
</feature>
<dbReference type="PROSITE" id="PS50104">
    <property type="entry name" value="TIR"/>
    <property type="match status" value="1"/>
</dbReference>
<dbReference type="InterPro" id="IPR019775">
    <property type="entry name" value="WD40_repeat_CS"/>
</dbReference>
<evidence type="ECO:0000259" key="5">
    <source>
        <dbReference type="PROSITE" id="PS50104"/>
    </source>
</evidence>
<reference evidence="6 7" key="1">
    <citation type="submission" date="2018-10" db="EMBL/GenBank/DDBJ databases">
        <authorList>
            <person name="Perry B.J."/>
            <person name="Sullivan J.T."/>
            <person name="Murphy R.J.T."/>
            <person name="Ramsay J.P."/>
            <person name="Ronson C.W."/>
        </authorList>
    </citation>
    <scope>NUCLEOTIDE SEQUENCE [LARGE SCALE GENOMIC DNA]</scope>
    <source>
        <strain evidence="6 7">R88b</strain>
    </source>
</reference>
<dbReference type="SUPFAM" id="SSF82171">
    <property type="entry name" value="DPP6 N-terminal domain-like"/>
    <property type="match status" value="1"/>
</dbReference>
<dbReference type="Gene3D" id="2.130.10.10">
    <property type="entry name" value="YVTN repeat-like/Quinoprotein amine dehydrogenase"/>
    <property type="match status" value="5"/>
</dbReference>
<dbReference type="InterPro" id="IPR036322">
    <property type="entry name" value="WD40_repeat_dom_sf"/>
</dbReference>
<dbReference type="SUPFAM" id="SSF50978">
    <property type="entry name" value="WD40 repeat-like"/>
    <property type="match status" value="1"/>
</dbReference>
<dbReference type="SMART" id="SM00320">
    <property type="entry name" value="WD40"/>
    <property type="match status" value="15"/>
</dbReference>
<dbReference type="EMBL" id="CP033367">
    <property type="protein sequence ID" value="QKD05130.1"/>
    <property type="molecule type" value="Genomic_DNA"/>
</dbReference>
<dbReference type="SMART" id="SM00255">
    <property type="entry name" value="TIR"/>
    <property type="match status" value="1"/>
</dbReference>
<feature type="repeat" description="WD" evidence="3">
    <location>
        <begin position="627"/>
        <end position="668"/>
    </location>
</feature>
<dbReference type="InterPro" id="IPR035897">
    <property type="entry name" value="Toll_tir_struct_dom_sf"/>
</dbReference>
<feature type="transmembrane region" description="Helical" evidence="4">
    <location>
        <begin position="234"/>
        <end position="255"/>
    </location>
</feature>
<proteinExistence type="predicted"/>
<keyword evidence="2" id="KW-0677">Repeat</keyword>
<dbReference type="Gene3D" id="3.40.50.10140">
    <property type="entry name" value="Toll/interleukin-1 receptor homology (TIR) domain"/>
    <property type="match status" value="1"/>
</dbReference>
<dbReference type="AlphaFoldDB" id="A0A6M7WM55"/>
<keyword evidence="4" id="KW-1133">Transmembrane helix</keyword>
<feature type="domain" description="TIR" evidence="5">
    <location>
        <begin position="44"/>
        <end position="195"/>
    </location>
</feature>
<gene>
    <name evidence="6" type="ORF">EB235_29630</name>
</gene>
<evidence type="ECO:0000256" key="3">
    <source>
        <dbReference type="PROSITE-ProRule" id="PRU00221"/>
    </source>
</evidence>
<dbReference type="InterPro" id="IPR011047">
    <property type="entry name" value="Quinoprotein_ADH-like_sf"/>
</dbReference>
<dbReference type="InterPro" id="IPR001680">
    <property type="entry name" value="WD40_rpt"/>
</dbReference>
<dbReference type="PANTHER" id="PTHR19879">
    <property type="entry name" value="TRANSCRIPTION INITIATION FACTOR TFIID"/>
    <property type="match status" value="1"/>
</dbReference>
<evidence type="ECO:0000256" key="4">
    <source>
        <dbReference type="SAM" id="Phobius"/>
    </source>
</evidence>
<evidence type="ECO:0000313" key="7">
    <source>
        <dbReference type="Proteomes" id="UP000503017"/>
    </source>
</evidence>
<dbReference type="SUPFAM" id="SSF50998">
    <property type="entry name" value="Quinoprotein alcohol dehydrogenase-like"/>
    <property type="match status" value="1"/>
</dbReference>
<keyword evidence="4" id="KW-0812">Transmembrane</keyword>
<keyword evidence="4" id="KW-0472">Membrane</keyword>
<feature type="repeat" description="WD" evidence="3">
    <location>
        <begin position="1065"/>
        <end position="1106"/>
    </location>
</feature>
<dbReference type="PROSITE" id="PS50294">
    <property type="entry name" value="WD_REPEATS_REGION"/>
    <property type="match status" value="4"/>
</dbReference>
<dbReference type="InterPro" id="IPR000157">
    <property type="entry name" value="TIR_dom"/>
</dbReference>
<evidence type="ECO:0000313" key="6">
    <source>
        <dbReference type="EMBL" id="QKD05130.1"/>
    </source>
</evidence>
<accession>A0A6M7WM55</accession>
<evidence type="ECO:0000256" key="1">
    <source>
        <dbReference type="ARBA" id="ARBA00022574"/>
    </source>
</evidence>
<feature type="repeat" description="WD" evidence="3">
    <location>
        <begin position="1107"/>
        <end position="1148"/>
    </location>
</feature>
<dbReference type="InterPro" id="IPR015943">
    <property type="entry name" value="WD40/YVTN_repeat-like_dom_sf"/>
</dbReference>
<dbReference type="Pfam" id="PF00400">
    <property type="entry name" value="WD40"/>
    <property type="match status" value="5"/>
</dbReference>
<name>A0A6M7WM55_RHILI</name>
<dbReference type="SUPFAM" id="SSF101898">
    <property type="entry name" value="NHL repeat"/>
    <property type="match status" value="1"/>
</dbReference>
<dbReference type="PANTHER" id="PTHR19879:SF9">
    <property type="entry name" value="TRANSCRIPTION INITIATION FACTOR TFIID SUBUNIT 5"/>
    <property type="match status" value="1"/>
</dbReference>
<dbReference type="Pfam" id="PF13676">
    <property type="entry name" value="TIR_2"/>
    <property type="match status" value="1"/>
</dbReference>
<dbReference type="SUPFAM" id="SSF52200">
    <property type="entry name" value="Toll/Interleukin receptor TIR domain"/>
    <property type="match status" value="1"/>
</dbReference>
<dbReference type="Proteomes" id="UP000503017">
    <property type="component" value="Chromosome"/>
</dbReference>
<dbReference type="GO" id="GO:0007165">
    <property type="term" value="P:signal transduction"/>
    <property type="evidence" value="ECO:0007669"/>
    <property type="project" value="InterPro"/>
</dbReference>
<protein>
    <submittedName>
        <fullName evidence="6">TIR domain-containing protein</fullName>
    </submittedName>
</protein>
<dbReference type="CDD" id="cd00200">
    <property type="entry name" value="WD40"/>
    <property type="match status" value="1"/>
</dbReference>
<feature type="repeat" description="WD" evidence="3">
    <location>
        <begin position="368"/>
        <end position="409"/>
    </location>
</feature>
<organism evidence="6 7">
    <name type="scientific">Mesorhizobium loti R88b</name>
    <dbReference type="NCBI Taxonomy" id="935548"/>
    <lineage>
        <taxon>Bacteria</taxon>
        <taxon>Pseudomonadati</taxon>
        <taxon>Pseudomonadota</taxon>
        <taxon>Alphaproteobacteria</taxon>
        <taxon>Hyphomicrobiales</taxon>
        <taxon>Phyllobacteriaceae</taxon>
        <taxon>Mesorhizobium</taxon>
    </lineage>
</organism>
<dbReference type="PROSITE" id="PS00678">
    <property type="entry name" value="WD_REPEATS_1"/>
    <property type="match status" value="2"/>
</dbReference>
<dbReference type="PROSITE" id="PS50082">
    <property type="entry name" value="WD_REPEATS_2"/>
    <property type="match status" value="5"/>
</dbReference>
<dbReference type="GO" id="GO:0006367">
    <property type="term" value="P:transcription initiation at RNA polymerase II promoter"/>
    <property type="evidence" value="ECO:0007669"/>
    <property type="project" value="TreeGrafter"/>
</dbReference>
<evidence type="ECO:0000256" key="2">
    <source>
        <dbReference type="ARBA" id="ARBA00022737"/>
    </source>
</evidence>
<sequence>MAVSIEPLDSSSPERLKKPGFLRRVRVWFAAQAGRRRMRMPPSGRYFAFISYRQAAPDKVEAAWLQSALETYDIPSRLAMRLQRKPRLGKIFRDSEELAATSDLWGHIVEALENSENLIVLCSPRAVQSKWVNDEIEEFIRLGRQDKIYAVLVEGEPAQAFPPALLGISKVARQDVGLAIDRPDEPLAADLRPDPDIRQGAQRRTALLRLVAGMLGIGFDDLRNRDQERRARQLVVLAIGSMVALAVVSGLGIWAEFNREAAVRERTAAVASQALSLVRLGDDAWGQHRVLDAEADYASSLAVKDDPIIREKILRVRARGIRQLWEAPNRIGGNALVLSRDGTNVIAAHEDQVIRVWSVAGGSSRPMLVRHPAAITSLALSPNGKTLASGGKNGDVLVFNLADGALLERYAPTTASVIALGFDSLGDVWGLSEDNVLSRRKTDGALVKLTIPGAKIGAAIIRPDSPEIIVGDNKGFVRVIDPGTGADISAFKADPLAIEALALDASGKRLAEWGSNDRYVGTPVPCMCVRIWPLDDPSTPQELAESPGYPTANGLAFSADGTTVAMATLSGLEVWNTTTGKLEKTGDRASSNAEYALAFSADGKQIFAIGGYLGRYSVAPLAPVDWLKGHAGAVEGLAFSPDGKTLVSAGLEGGIRFHDPATGSERRVLDGDPKGLLSIGFDAPGRYLLGCTTGGAAKLWDIEAPDGAPSAISTGRSFAKQCASFEPVTGRVAVLRGNDVGFVSPAGELEDGTAIKDVSPAGLIYSPDGSKLAVVNTSNKITFYAMTYYGQPEPVPLAPGFDRTPTLAFSPSGRLFAAAGNQLLLIWQADNPGQPVHEVNLASEVHDIAFSPDGQLIAAAMYGEVAIIDAISGVIVARFNPYQVYQSHIDRVAFDPGGTRLVVGTDQGTIHAYSIGDAVETRTIRPPDRMPGDYSFTPAIAFSPKAPIAAINGYDQSIRLYDLATGSVTDTIPGTFGRAHGLAFSPDGRQLIAGSQIGMIRIVDLDGHAERDITVGKPDQPVHVVTPSSDPARLAFATDESGKEDADSNTIVVWNTTTGKSEAVLNGHGRSVLSMAFDPTARILASASYDTTARLWDLANPGQYKELVGHGGSVTSIAFSPDGKRVATAARDGFVRVFDIGTASQIATLLAATGSDYVEAVSFSPAGDLLIASGQGGTILWQTGNWAPLLHLDGHDDQWVQSAAVDPTGTWLLTTSQDPYIRVWNLKALADFQKSSPASILTDSIARAGDAELLGASSDSGKAGP</sequence>
<keyword evidence="1 3" id="KW-0853">WD repeat</keyword>